<keyword evidence="6" id="KW-1185">Reference proteome</keyword>
<dbReference type="GO" id="GO:0046952">
    <property type="term" value="P:ketone body catabolic process"/>
    <property type="evidence" value="ECO:0007669"/>
    <property type="project" value="InterPro"/>
</dbReference>
<dbReference type="SMART" id="SM00882">
    <property type="entry name" value="CoA_trans"/>
    <property type="match status" value="2"/>
</dbReference>
<dbReference type="Gene3D" id="3.40.1080.10">
    <property type="entry name" value="Glutaconate Coenzyme A-transferase"/>
    <property type="match status" value="2"/>
</dbReference>
<dbReference type="InterPro" id="IPR037171">
    <property type="entry name" value="NagB/RpiA_transferase-like"/>
</dbReference>
<dbReference type="InterPro" id="IPR004165">
    <property type="entry name" value="CoA_trans_fam_I"/>
</dbReference>
<reference evidence="5 6" key="1">
    <citation type="submission" date="2017-04" db="EMBL/GenBank/DDBJ databases">
        <authorList>
            <person name="Afonso C.L."/>
            <person name="Miller P.J."/>
            <person name="Scott M.A."/>
            <person name="Spackman E."/>
            <person name="Goraichik I."/>
            <person name="Dimitrov K.M."/>
            <person name="Suarez D.L."/>
            <person name="Swayne D.E."/>
        </authorList>
    </citation>
    <scope>NUCLEOTIDE SEQUENCE [LARGE SCALE GENOMIC DNA]</scope>
    <source>
        <strain evidence="5 6">DSM 5090</strain>
    </source>
</reference>
<dbReference type="PANTHER" id="PTHR43293">
    <property type="entry name" value="ACETATE COA-TRANSFERASE YDIF"/>
    <property type="match status" value="1"/>
</dbReference>
<protein>
    <submittedName>
        <fullName evidence="5">Propionate CoA-transferase</fullName>
    </submittedName>
</protein>
<keyword evidence="2 3" id="KW-0808">Transferase</keyword>
<name>A0A1W1ZFS1_9FIRM</name>
<dbReference type="RefSeq" id="WP_084574607.1">
    <property type="nucleotide sequence ID" value="NZ_CP155572.1"/>
</dbReference>
<organism evidence="5 6">
    <name type="scientific">Sporomusa malonica</name>
    <dbReference type="NCBI Taxonomy" id="112901"/>
    <lineage>
        <taxon>Bacteria</taxon>
        <taxon>Bacillati</taxon>
        <taxon>Bacillota</taxon>
        <taxon>Negativicutes</taxon>
        <taxon>Selenomonadales</taxon>
        <taxon>Sporomusaceae</taxon>
        <taxon>Sporomusa</taxon>
    </lineage>
</organism>
<dbReference type="PANTHER" id="PTHR43293:SF1">
    <property type="entry name" value="ACETATE COA-TRANSFERASE YDIF"/>
    <property type="match status" value="1"/>
</dbReference>
<sequence length="524" mass="56166">MSKIITADQAAALIQDGATVAATGFGLAAWAEEVAQAIEKRFVETGHPKNITLTHASAIGDWKERGTTRLGKEGLVKRWIGAHIGSSAGMSKLLAENKIEAYCLPQGVIVQLFREIAAKRPGLITKVGMGTFVDPRVDGAKMNSATTEDIVKVVEFEGEEWLFYKTFPINVALIRGTTVDENGNLTMDNEGVLMEALPLAQATKNSGGIVIVQAEYLAKAGSLHPKKVRVPGILVDHIVIATSKDSCWQTEGLYFNPAFAGDMKVSLNSIPELPMDERKIIARRAAMELAPNTIVNLGVGIPSDVATIAAEENAIDTLTLTTEAGGIGGVPASLPHFGQSYNAEATVEHHSQFDYYDGGGIDVAFLGLAQTDKNGNVNVSKFKGRPMGCGGFINITQSSKKVVYCGSFTAGGLEVTAADGKLVIVKEGKNKKFIDSVEQITFSGKYAAQIKQPVVYVTERAVFVLENGQVTLTEIAPGVDLEKDVLALMDFKPVISPNLKTMPSEIFQPKWGQLKQLIEAKMKG</sequence>
<evidence type="ECO:0000256" key="1">
    <source>
        <dbReference type="ARBA" id="ARBA00007154"/>
    </source>
</evidence>
<evidence type="ECO:0000256" key="2">
    <source>
        <dbReference type="ARBA" id="ARBA00022679"/>
    </source>
</evidence>
<evidence type="ECO:0000313" key="6">
    <source>
        <dbReference type="Proteomes" id="UP000192738"/>
    </source>
</evidence>
<evidence type="ECO:0000313" key="5">
    <source>
        <dbReference type="EMBL" id="SMC47395.1"/>
    </source>
</evidence>
<dbReference type="Proteomes" id="UP000192738">
    <property type="component" value="Unassembled WGS sequence"/>
</dbReference>
<gene>
    <name evidence="5" type="ORF">SAMN04488500_103283</name>
</gene>
<dbReference type="AlphaFoldDB" id="A0A1W1ZFS1"/>
<comment type="similarity">
    <text evidence="1 3">Belongs to the 3-oxoacid CoA-transferase family.</text>
</comment>
<dbReference type="EMBL" id="FWXI01000003">
    <property type="protein sequence ID" value="SMC47395.1"/>
    <property type="molecule type" value="Genomic_DNA"/>
</dbReference>
<dbReference type="GO" id="GO:0008410">
    <property type="term" value="F:CoA-transferase activity"/>
    <property type="evidence" value="ECO:0007669"/>
    <property type="project" value="InterPro"/>
</dbReference>
<accession>A0A1W1ZFS1</accession>
<evidence type="ECO:0000256" key="3">
    <source>
        <dbReference type="PIRNR" id="PIRNR000858"/>
    </source>
</evidence>
<dbReference type="InterPro" id="IPR014388">
    <property type="entry name" value="3-oxoacid_CoA-transferase"/>
</dbReference>
<dbReference type="OrthoDB" id="9805230at2"/>
<dbReference type="PIRSF" id="PIRSF000858">
    <property type="entry name" value="SCOT-t"/>
    <property type="match status" value="1"/>
</dbReference>
<feature type="active site" description="5-glutamyl coenzyme A thioester intermediate" evidence="4">
    <location>
        <position position="323"/>
    </location>
</feature>
<evidence type="ECO:0000256" key="4">
    <source>
        <dbReference type="PIRSR" id="PIRSR000858-1"/>
    </source>
</evidence>
<proteinExistence type="inferred from homology"/>
<dbReference type="STRING" id="112901.SAMN04488500_103283"/>
<dbReference type="SUPFAM" id="SSF100950">
    <property type="entry name" value="NagB/RpiA/CoA transferase-like"/>
    <property type="match status" value="2"/>
</dbReference>
<dbReference type="Pfam" id="PF01144">
    <property type="entry name" value="CoA_trans"/>
    <property type="match status" value="1"/>
</dbReference>